<dbReference type="AlphaFoldDB" id="A0A4P7LTT9"/>
<evidence type="ECO:0000313" key="10">
    <source>
        <dbReference type="EMBL" id="HAE0719557.1"/>
    </source>
</evidence>
<dbReference type="RefSeq" id="WP_127836141.1">
    <property type="nucleotide sequence ID" value="NZ_CALPAB010000019.1"/>
</dbReference>
<evidence type="ECO:0000313" key="20">
    <source>
        <dbReference type="Proteomes" id="UP000295223"/>
    </source>
</evidence>
<dbReference type="EMBL" id="AAKXGG010000004">
    <property type="protein sequence ID" value="ECW6304169.1"/>
    <property type="molecule type" value="Genomic_DNA"/>
</dbReference>
<evidence type="ECO:0000313" key="6">
    <source>
        <dbReference type="EMBL" id="ECZ7734632.1"/>
    </source>
</evidence>
<evidence type="ECO:0000313" key="11">
    <source>
        <dbReference type="EMBL" id="HAE0816159.1"/>
    </source>
</evidence>
<dbReference type="EMBL" id="DAATVH010000015">
    <property type="protein sequence ID" value="HAF0268071.1"/>
    <property type="molecule type" value="Genomic_DNA"/>
</dbReference>
<dbReference type="EMBL" id="AAGDFW010000014">
    <property type="protein sequence ID" value="EBM6341739.1"/>
    <property type="molecule type" value="Genomic_DNA"/>
</dbReference>
<dbReference type="EMBL" id="AAMBKR010000003">
    <property type="protein sequence ID" value="EDF6264223.1"/>
    <property type="molecule type" value="Genomic_DNA"/>
</dbReference>
<evidence type="ECO:0000313" key="9">
    <source>
        <dbReference type="EMBL" id="EDH7529813.1"/>
    </source>
</evidence>
<evidence type="ECO:0000313" key="7">
    <source>
        <dbReference type="EMBL" id="EDF6264223.1"/>
    </source>
</evidence>
<evidence type="ECO:0000313" key="2">
    <source>
        <dbReference type="EMBL" id="EBM9623953.1"/>
    </source>
</evidence>
<dbReference type="EMBL" id="DAAQWR010000008">
    <property type="protein sequence ID" value="HAE1182451.1"/>
    <property type="molecule type" value="Genomic_DNA"/>
</dbReference>
<dbReference type="EMBL" id="DAAQSU010000002">
    <property type="protein sequence ID" value="HAE0719557.1"/>
    <property type="molecule type" value="Genomic_DNA"/>
</dbReference>
<dbReference type="EMBL" id="DAASTA010000018">
    <property type="protein sequence ID" value="HAE6898667.1"/>
    <property type="molecule type" value="Genomic_DNA"/>
</dbReference>
<name>A0A4P7LTT9_SALSE</name>
<evidence type="ECO:0000313" key="16">
    <source>
        <dbReference type="EMBL" id="HAE1182451.1"/>
    </source>
</evidence>
<gene>
    <name evidence="3" type="ORF">AA192_19710</name>
    <name evidence="4" type="ORF">AE408_05265</name>
    <name evidence="6" type="ORF">AL785_05285</name>
    <name evidence="1" type="ORF">AMA87_10835</name>
    <name evidence="5" type="ORF">AMB70_10135</name>
    <name evidence="7" type="ORF">B0986_05790</name>
    <name evidence="8" type="ORF">B6442_11985</name>
    <name evidence="9" type="ORF">CB523_13430</name>
    <name evidence="19" type="ORF">E5F22_19235</name>
    <name evidence="15" type="ORF">G2781_09045</name>
    <name evidence="16" type="ORF">G2786_13710</name>
    <name evidence="10" type="ORF">G2801_02660</name>
    <name evidence="11" type="ORF">G2891_10840</name>
    <name evidence="14" type="ORF">G2901_14695</name>
    <name evidence="12" type="ORF">G2907_13760</name>
    <name evidence="13" type="ORF">G2909_08790</name>
    <name evidence="17" type="ORF">G4L31_002434</name>
    <name evidence="18" type="ORF">GNA61_003562</name>
    <name evidence="2" type="ORF">IL86_15635</name>
</gene>
<dbReference type="Proteomes" id="UP000295223">
    <property type="component" value="Chromosome"/>
</dbReference>
<proteinExistence type="predicted"/>
<dbReference type="EMBL" id="AALHUE010000003">
    <property type="protein sequence ID" value="ECZ7734632.1"/>
    <property type="molecule type" value="Genomic_DNA"/>
</dbReference>
<dbReference type="EMBL" id="DAAQTQ010000004">
    <property type="protein sequence ID" value="HAE0816159.1"/>
    <property type="molecule type" value="Genomic_DNA"/>
</dbReference>
<dbReference type="EMBL" id="AAKWVK010000003">
    <property type="protein sequence ID" value="ECW5627076.1"/>
    <property type="molecule type" value="Genomic_DNA"/>
</dbReference>
<evidence type="ECO:0000313" key="14">
    <source>
        <dbReference type="EMBL" id="HAE0894983.1"/>
    </source>
</evidence>
<reference evidence="7" key="3">
    <citation type="submission" date="2018-07" db="EMBL/GenBank/DDBJ databases">
        <authorList>
            <consortium name="PulseNet: The National Subtyping Network for Foodborne Disease Surveillance"/>
            <person name="Tarr C.L."/>
            <person name="Trees E."/>
            <person name="Katz L.S."/>
            <person name="Carleton-Romer H.A."/>
            <person name="Stroika S."/>
            <person name="Kucerova Z."/>
            <person name="Roache K.F."/>
            <person name="Sabol A.L."/>
            <person name="Besser J."/>
            <person name="Gerner-Smidt P."/>
        </authorList>
    </citation>
    <scope>NUCLEOTIDE SEQUENCE</scope>
    <source>
        <strain evidence="7">2017K-0051</strain>
    </source>
</reference>
<evidence type="ECO:0000313" key="18">
    <source>
        <dbReference type="EMBL" id="HAF0268071.1"/>
    </source>
</evidence>
<evidence type="ECO:0000313" key="12">
    <source>
        <dbReference type="EMBL" id="HAE0844322.1"/>
    </source>
</evidence>
<reference evidence="1" key="6">
    <citation type="submission" date="2019-06" db="EMBL/GenBank/DDBJ databases">
        <authorList>
            <consortium name="GenomeTrakr network: Whole genome sequencing for foodborne pathogen traceback"/>
        </authorList>
    </citation>
    <scope>NUCLEOTIDE SEQUENCE</scope>
    <source>
        <strain evidence="8">ADRDL-1057</strain>
        <strain evidence="4">FDA00002889</strain>
        <strain evidence="6">FDA00004442</strain>
        <strain evidence="1">FDA00004931</strain>
        <strain evidence="5">FDA00005019</strain>
        <strain evidence="3">FDA00008985</strain>
        <strain evidence="2">NY-17539</strain>
    </source>
</reference>
<dbReference type="EMBL" id="DAAQUA010000004">
    <property type="protein sequence ID" value="HAE0875757.1"/>
    <property type="molecule type" value="Genomic_DNA"/>
</dbReference>
<dbReference type="EMBL" id="CP038593">
    <property type="protein sequence ID" value="QBY64695.1"/>
    <property type="molecule type" value="Genomic_DNA"/>
</dbReference>
<dbReference type="EMBL" id="DAAQTU010000008">
    <property type="protein sequence ID" value="HAE0844322.1"/>
    <property type="molecule type" value="Genomic_DNA"/>
</dbReference>
<dbReference type="EMBL" id="AAGEHA010000012">
    <property type="protein sequence ID" value="EBM9623953.1"/>
    <property type="molecule type" value="Genomic_DNA"/>
</dbReference>
<dbReference type="EMBL" id="AAMIRR010000013">
    <property type="protein sequence ID" value="EDH7529813.1"/>
    <property type="molecule type" value="Genomic_DNA"/>
</dbReference>
<accession>A0A4P7LTT9</accession>
<dbReference type="EMBL" id="AAKWII010000012">
    <property type="protein sequence ID" value="ECW4161309.1"/>
    <property type="molecule type" value="Genomic_DNA"/>
</dbReference>
<reference evidence="9" key="2">
    <citation type="submission" date="2018-07" db="EMBL/GenBank/DDBJ databases">
        <authorList>
            <person name="Ashton P.M."/>
            <person name="Dallman T."/>
            <person name="Nair S."/>
            <person name="De Pinna E."/>
            <person name="Peters T."/>
            <person name="Grant K."/>
        </authorList>
    </citation>
    <scope>NUCLEOTIDE SEQUENCE</scope>
    <source>
        <strain evidence="9">370004</strain>
    </source>
</reference>
<reference evidence="10" key="1">
    <citation type="journal article" date="2018" name="Genome Biol.">
        <title>SKESA: strategic k-mer extension for scrupulous assemblies.</title>
        <authorList>
            <person name="Souvorov A."/>
            <person name="Agarwala R."/>
            <person name="Lipman D.J."/>
        </authorList>
    </citation>
    <scope>NUCLEOTIDE SEQUENCE</scope>
    <source>
        <strain evidence="17">12-2288</strain>
        <strain evidence="18">NVSL 6673</strain>
        <strain evidence="10">Salmonella enterica</strain>
    </source>
</reference>
<dbReference type="EMBL" id="DAAQUH010000010">
    <property type="protein sequence ID" value="HAE0894983.1"/>
    <property type="molecule type" value="Genomic_DNA"/>
</dbReference>
<reference evidence="19 20" key="4">
    <citation type="submission" date="2019-04" db="EMBL/GenBank/DDBJ databases">
        <title>Development of a multi-locus typing scheme for an Enterobacteriaceae linear plasmid that mediates inter-species transfer of flagella.</title>
        <authorList>
            <person name="Robertson J."/>
            <person name="Lin J."/>
            <person name="Wren-Hedegus A."/>
            <person name="Arya G."/>
            <person name="Carrillo C."/>
            <person name="Nash J.H.E."/>
        </authorList>
    </citation>
    <scope>NUCLEOTIDE SEQUENCE [LARGE SCALE GENOMIC DNA]</scope>
    <source>
        <strain evidence="19 20">SA20130280</strain>
    </source>
</reference>
<evidence type="ECO:0000313" key="4">
    <source>
        <dbReference type="EMBL" id="ECW5627076.1"/>
    </source>
</evidence>
<dbReference type="EMBL" id="DAAQVP010000004">
    <property type="protein sequence ID" value="HAE1049007.1"/>
    <property type="molecule type" value="Genomic_DNA"/>
</dbReference>
<evidence type="ECO:0000313" key="13">
    <source>
        <dbReference type="EMBL" id="HAE0875757.1"/>
    </source>
</evidence>
<protein>
    <submittedName>
        <fullName evidence="19">Uncharacterized protein</fullName>
    </submittedName>
</protein>
<evidence type="ECO:0000313" key="19">
    <source>
        <dbReference type="EMBL" id="QBY64695.1"/>
    </source>
</evidence>
<evidence type="ECO:0000313" key="5">
    <source>
        <dbReference type="EMBL" id="ECW6304169.1"/>
    </source>
</evidence>
<dbReference type="EMBL" id="AAMCCN010000005">
    <property type="protein sequence ID" value="EDF8496789.1"/>
    <property type="molecule type" value="Genomic_DNA"/>
</dbReference>
<sequence>MLQSVMGVDPQPPVKEKADLQKLTAWVDQGKFGEPEAQQLMAALQVALGDQHPQLQRLQRSIARQKLLKGKAQ</sequence>
<reference evidence="10" key="5">
    <citation type="submission" date="2019-04" db="EMBL/GenBank/DDBJ databases">
        <authorList>
            <consortium name="NCBI Pathogen Detection Project"/>
        </authorList>
    </citation>
    <scope>NUCLEOTIDE SEQUENCE</scope>
    <source>
        <strain evidence="17">12-2288</strain>
        <strain evidence="18">NVSL 6673</strain>
        <strain evidence="10">Salmonella enterica</strain>
    </source>
</reference>
<evidence type="ECO:0000313" key="3">
    <source>
        <dbReference type="EMBL" id="ECW4161309.1"/>
    </source>
</evidence>
<evidence type="ECO:0000313" key="15">
    <source>
        <dbReference type="EMBL" id="HAE1049007.1"/>
    </source>
</evidence>
<evidence type="ECO:0000313" key="8">
    <source>
        <dbReference type="EMBL" id="EDF8496789.1"/>
    </source>
</evidence>
<evidence type="ECO:0000313" key="17">
    <source>
        <dbReference type="EMBL" id="HAE6898667.1"/>
    </source>
</evidence>
<organism evidence="19 20">
    <name type="scientific">Salmonella senftenberg</name>
    <dbReference type="NCBI Taxonomy" id="28150"/>
    <lineage>
        <taxon>Bacteria</taxon>
        <taxon>Pseudomonadati</taxon>
        <taxon>Pseudomonadota</taxon>
        <taxon>Gammaproteobacteria</taxon>
        <taxon>Enterobacterales</taxon>
        <taxon>Enterobacteriaceae</taxon>
        <taxon>Salmonella</taxon>
    </lineage>
</organism>
<evidence type="ECO:0000313" key="1">
    <source>
        <dbReference type="EMBL" id="EBM6341739.1"/>
    </source>
</evidence>